<gene>
    <name evidence="2" type="ORF">BIY21_16015</name>
</gene>
<evidence type="ECO:0000259" key="1">
    <source>
        <dbReference type="Pfam" id="PF21941"/>
    </source>
</evidence>
<evidence type="ECO:0000313" key="3">
    <source>
        <dbReference type="Proteomes" id="UP000186206"/>
    </source>
</evidence>
<sequence length="321" mass="37084">MILVEEKYIKSISMYLGVLSEYIETLSSINLNDASVISENLCARLMNLVYGYKLENANLIKQNSDVIDLYDQDNRISVQVTSNKRISKIKNCLSNFLDKELDKEYRQLFIYILTSKQRSYQVEPITRNDFNFDKGVHILDKKDILSKVQGLDPVLQKEILELLKNNIILPSETLSVSNEVATIINLVTLISESEAKSKFDSNTDIDPRKKISKRFKDKAIIVDNQYFNLCQEYLPILAEVESNDSYDGVKNSKVSLYLKDMSTELLLKYDFDAMQALKDLIAHIEHIFQTQCIEYNETAIKFFVLKHLTECNVFPILRGEE</sequence>
<accession>A0ABX3FAR2</accession>
<reference evidence="2 3" key="1">
    <citation type="submission" date="2016-09" db="EMBL/GenBank/DDBJ databases">
        <title>Genomic Taxonomy of the Vibrionaceae.</title>
        <authorList>
            <person name="Gonzalez-Castillo A."/>
            <person name="Gomez-Gil B."/>
            <person name="Enciso-Ibarra K."/>
        </authorList>
    </citation>
    <scope>NUCLEOTIDE SEQUENCE [LARGE SCALE GENOMIC DNA]</scope>
    <source>
        <strain evidence="2 3">CAIM 1731</strain>
    </source>
</reference>
<dbReference type="NCBIfam" id="NF033859">
    <property type="entry name" value="SMEK_N"/>
    <property type="match status" value="1"/>
</dbReference>
<proteinExistence type="predicted"/>
<feature type="domain" description="SMEK" evidence="1">
    <location>
        <begin position="12"/>
        <end position="148"/>
    </location>
</feature>
<protein>
    <recommendedName>
        <fullName evidence="1">SMEK domain-containing protein</fullName>
    </recommendedName>
</protein>
<evidence type="ECO:0000313" key="2">
    <source>
        <dbReference type="EMBL" id="OLQ88721.1"/>
    </source>
</evidence>
<dbReference type="InterPro" id="IPR047740">
    <property type="entry name" value="SMEK_dom"/>
</dbReference>
<dbReference type="RefSeq" id="WP_075650994.1">
    <property type="nucleotide sequence ID" value="NZ_AP019658.1"/>
</dbReference>
<dbReference type="Pfam" id="PF21941">
    <property type="entry name" value="SMEK_N"/>
    <property type="match status" value="1"/>
</dbReference>
<name>A0ABX3FAR2_9VIBR</name>
<dbReference type="EMBL" id="MJMI01000112">
    <property type="protein sequence ID" value="OLQ88721.1"/>
    <property type="molecule type" value="Genomic_DNA"/>
</dbReference>
<keyword evidence="3" id="KW-1185">Reference proteome</keyword>
<dbReference type="Proteomes" id="UP000186206">
    <property type="component" value="Unassembled WGS sequence"/>
</dbReference>
<comment type="caution">
    <text evidence="2">The sequence shown here is derived from an EMBL/GenBank/DDBJ whole genome shotgun (WGS) entry which is preliminary data.</text>
</comment>
<organism evidence="2 3">
    <name type="scientific">Vibrio ponticus</name>
    <dbReference type="NCBI Taxonomy" id="265668"/>
    <lineage>
        <taxon>Bacteria</taxon>
        <taxon>Pseudomonadati</taxon>
        <taxon>Pseudomonadota</taxon>
        <taxon>Gammaproteobacteria</taxon>
        <taxon>Vibrionales</taxon>
        <taxon>Vibrionaceae</taxon>
        <taxon>Vibrio</taxon>
    </lineage>
</organism>